<proteinExistence type="predicted"/>
<gene>
    <name evidence="1" type="ORF">C1S65_09095</name>
</gene>
<organism evidence="1 2">
    <name type="scientific">Pseudomonas putida</name>
    <name type="common">Arthrobacter siderocapsulatus</name>
    <dbReference type="NCBI Taxonomy" id="303"/>
    <lineage>
        <taxon>Bacteria</taxon>
        <taxon>Pseudomonadati</taxon>
        <taxon>Pseudomonadota</taxon>
        <taxon>Gammaproteobacteria</taxon>
        <taxon>Pseudomonadales</taxon>
        <taxon>Pseudomonadaceae</taxon>
        <taxon>Pseudomonas</taxon>
    </lineage>
</organism>
<accession>A0AAD0L4E7</accession>
<reference evidence="1 2" key="1">
    <citation type="submission" date="2018-06" db="EMBL/GenBank/DDBJ databases">
        <title>The genome of Pseudomonas putida NX-1, a lignin degrader.</title>
        <authorList>
            <person name="Xu Z."/>
        </authorList>
    </citation>
    <scope>NUCLEOTIDE SEQUENCE [LARGE SCALE GENOMIC DNA]</scope>
    <source>
        <strain evidence="1 2">NX-1</strain>
    </source>
</reference>
<dbReference type="EMBL" id="CP030750">
    <property type="protein sequence ID" value="AXA24258.1"/>
    <property type="molecule type" value="Genomic_DNA"/>
</dbReference>
<protein>
    <submittedName>
        <fullName evidence="1">Uncharacterized protein</fullName>
    </submittedName>
</protein>
<dbReference type="AlphaFoldDB" id="A0AAD0L4E7"/>
<evidence type="ECO:0000313" key="1">
    <source>
        <dbReference type="EMBL" id="AXA24258.1"/>
    </source>
</evidence>
<evidence type="ECO:0000313" key="2">
    <source>
        <dbReference type="Proteomes" id="UP000251617"/>
    </source>
</evidence>
<dbReference type="Proteomes" id="UP000251617">
    <property type="component" value="Chromosome"/>
</dbReference>
<name>A0AAD0L4E7_PSEPU</name>
<sequence>MKDSSKYLTKTQSLIDANAILLTIRNITDLYFTGLAANSRIKAENIANDYAEQSYTNKLNLMAYHIFSYTHQNEDLNFLFGNFLDIGTMDNSQIYKLINDKYTSLPYLGTNPSTISTVTVQKDINEDFIEYEIFIKRESQVIHLIYQDGFDPNGIILCNLYDTSKKERLIIKGNEFFIDDDFMENQHLELLLMVLSDYENVKVRTDIRYDYQKSLEWAINNNHPREGTDITKRKLYQYLQQRGE</sequence>